<dbReference type="GO" id="GO:0003688">
    <property type="term" value="F:DNA replication origin binding"/>
    <property type="evidence" value="ECO:0007669"/>
    <property type="project" value="UniProtKB-UniRule"/>
</dbReference>
<dbReference type="Proteomes" id="UP000261739">
    <property type="component" value="Unassembled WGS sequence"/>
</dbReference>
<feature type="binding site" evidence="8">
    <location>
        <position position="294"/>
    </location>
    <ligand>
        <name>ATP</name>
        <dbReference type="ChEBI" id="CHEBI:30616"/>
    </ligand>
</feature>
<comment type="similarity">
    <text evidence="1 8 11">Belongs to the DnaA family.</text>
</comment>
<dbReference type="GO" id="GO:0005737">
    <property type="term" value="C:cytoplasm"/>
    <property type="evidence" value="ECO:0007669"/>
    <property type="project" value="UniProtKB-SubCell"/>
</dbReference>
<dbReference type="SUPFAM" id="SSF52540">
    <property type="entry name" value="P-loop containing nucleoside triphosphate hydrolases"/>
    <property type="match status" value="1"/>
</dbReference>
<dbReference type="InterPro" id="IPR020591">
    <property type="entry name" value="Chromosome_initiator_DnaA-like"/>
</dbReference>
<feature type="compositionally biased region" description="Pro residues" evidence="12">
    <location>
        <begin position="214"/>
        <end position="230"/>
    </location>
</feature>
<dbReference type="InterPro" id="IPR010921">
    <property type="entry name" value="Trp_repressor/repl_initiator"/>
</dbReference>
<dbReference type="AlphaFoldDB" id="A0A3D4T271"/>
<evidence type="ECO:0000313" key="16">
    <source>
        <dbReference type="Proteomes" id="UP000261739"/>
    </source>
</evidence>
<dbReference type="FunFam" id="3.40.50.300:FF:000668">
    <property type="entry name" value="Chromosomal replication initiator protein DnaA"/>
    <property type="match status" value="1"/>
</dbReference>
<dbReference type="InterPro" id="IPR038454">
    <property type="entry name" value="DnaA_N_sf"/>
</dbReference>
<feature type="binding site" evidence="8">
    <location>
        <position position="290"/>
    </location>
    <ligand>
        <name>ATP</name>
        <dbReference type="ChEBI" id="CHEBI:30616"/>
    </ligand>
</feature>
<dbReference type="Pfam" id="PF00308">
    <property type="entry name" value="Bac_DnaA"/>
    <property type="match status" value="1"/>
</dbReference>
<dbReference type="InterPro" id="IPR013317">
    <property type="entry name" value="DnaA_dom"/>
</dbReference>
<dbReference type="SUPFAM" id="SSF48295">
    <property type="entry name" value="TrpR-like"/>
    <property type="match status" value="1"/>
</dbReference>
<reference evidence="15 16" key="1">
    <citation type="journal article" date="2018" name="Nat. Biotechnol.">
        <title>A standardized bacterial taxonomy based on genome phylogeny substantially revises the tree of life.</title>
        <authorList>
            <person name="Parks D.H."/>
            <person name="Chuvochina M."/>
            <person name="Waite D.W."/>
            <person name="Rinke C."/>
            <person name="Skarshewski A."/>
            <person name="Chaumeil P.A."/>
            <person name="Hugenholtz P."/>
        </authorList>
    </citation>
    <scope>NUCLEOTIDE SEQUENCE [LARGE SCALE GENOMIC DNA]</scope>
    <source>
        <strain evidence="15">UBA11247</strain>
    </source>
</reference>
<dbReference type="RefSeq" id="WP_010122553.1">
    <property type="nucleotide sequence ID" value="NZ_DAITTW010000001.1"/>
</dbReference>
<accession>A0A3D4T271</accession>
<evidence type="ECO:0000256" key="1">
    <source>
        <dbReference type="ARBA" id="ARBA00006583"/>
    </source>
</evidence>
<feature type="region of interest" description="Domain IV, binds dsDNA" evidence="8">
    <location>
        <begin position="465"/>
        <end position="588"/>
    </location>
</feature>
<comment type="domain">
    <text evidence="8">Domain I is involved in oligomerization and binding regulators, domain II is flexibile and of varying length in different bacteria, domain III forms the AAA+ region, while domain IV binds dsDNA.</text>
</comment>
<feature type="compositionally biased region" description="Basic and acidic residues" evidence="12">
    <location>
        <begin position="118"/>
        <end position="136"/>
    </location>
</feature>
<dbReference type="InterPro" id="IPR018312">
    <property type="entry name" value="Chromosome_initiator_DnaA_CS"/>
</dbReference>
<evidence type="ECO:0000256" key="8">
    <source>
        <dbReference type="HAMAP-Rule" id="MF_00377"/>
    </source>
</evidence>
<protein>
    <recommendedName>
        <fullName evidence="8 9">Chromosomal replication initiator protein DnaA</fullName>
    </recommendedName>
</protein>
<keyword evidence="2 8" id="KW-0963">Cytoplasm</keyword>
<keyword evidence="6 8" id="KW-0446">Lipid-binding</keyword>
<dbReference type="NCBIfam" id="NF010686">
    <property type="entry name" value="PRK14086.1"/>
    <property type="match status" value="1"/>
</dbReference>
<evidence type="ECO:0000256" key="4">
    <source>
        <dbReference type="ARBA" id="ARBA00022741"/>
    </source>
</evidence>
<evidence type="ECO:0000256" key="9">
    <source>
        <dbReference type="NCBIfam" id="TIGR00362"/>
    </source>
</evidence>
<dbReference type="SMART" id="SM00382">
    <property type="entry name" value="AAA"/>
    <property type="match status" value="1"/>
</dbReference>
<evidence type="ECO:0000256" key="3">
    <source>
        <dbReference type="ARBA" id="ARBA00022705"/>
    </source>
</evidence>
<dbReference type="PRINTS" id="PR00051">
    <property type="entry name" value="DNAA"/>
</dbReference>
<evidence type="ECO:0000256" key="7">
    <source>
        <dbReference type="ARBA" id="ARBA00023125"/>
    </source>
</evidence>
<dbReference type="Pfam" id="PF08299">
    <property type="entry name" value="Bac_DnaA_C"/>
    <property type="match status" value="1"/>
</dbReference>
<dbReference type="InterPro" id="IPR013159">
    <property type="entry name" value="DnaA_C"/>
</dbReference>
<feature type="binding site" evidence="8">
    <location>
        <position position="293"/>
    </location>
    <ligand>
        <name>ATP</name>
        <dbReference type="ChEBI" id="CHEBI:30616"/>
    </ligand>
</feature>
<dbReference type="GO" id="GO:0006270">
    <property type="term" value="P:DNA replication initiation"/>
    <property type="evidence" value="ECO:0007669"/>
    <property type="project" value="UniProtKB-UniRule"/>
</dbReference>
<comment type="caution">
    <text evidence="8">Lacks conserved residue(s) required for the propagation of feature annotation.</text>
</comment>
<keyword evidence="3 8" id="KW-0235">DNA replication</keyword>
<keyword evidence="4 8" id="KW-0547">Nucleotide-binding</keyword>
<proteinExistence type="inferred from homology"/>
<dbReference type="NCBIfam" id="TIGR00362">
    <property type="entry name" value="DnaA"/>
    <property type="match status" value="1"/>
</dbReference>
<evidence type="ECO:0000259" key="14">
    <source>
        <dbReference type="SMART" id="SM00760"/>
    </source>
</evidence>
<dbReference type="GO" id="GO:0006275">
    <property type="term" value="P:regulation of DNA replication"/>
    <property type="evidence" value="ECO:0007669"/>
    <property type="project" value="UniProtKB-UniRule"/>
</dbReference>
<evidence type="ECO:0000313" key="15">
    <source>
        <dbReference type="EMBL" id="HCT14840.1"/>
    </source>
</evidence>
<gene>
    <name evidence="8" type="primary">dnaA</name>
    <name evidence="15" type="ORF">DIW82_08665</name>
</gene>
<feature type="binding site" evidence="8">
    <location>
        <position position="292"/>
    </location>
    <ligand>
        <name>ATP</name>
        <dbReference type="ChEBI" id="CHEBI:30616"/>
    </ligand>
</feature>
<evidence type="ECO:0000256" key="12">
    <source>
        <dbReference type="SAM" id="MobiDB-lite"/>
    </source>
</evidence>
<keyword evidence="7 8" id="KW-0238">DNA-binding</keyword>
<name>A0A3D4T271_9CORY</name>
<dbReference type="GO" id="GO:0008289">
    <property type="term" value="F:lipid binding"/>
    <property type="evidence" value="ECO:0007669"/>
    <property type="project" value="UniProtKB-KW"/>
</dbReference>
<dbReference type="Gene3D" id="3.40.50.300">
    <property type="entry name" value="P-loop containing nucleotide triphosphate hydrolases"/>
    <property type="match status" value="1"/>
</dbReference>
<dbReference type="InterPro" id="IPR027417">
    <property type="entry name" value="P-loop_NTPase"/>
</dbReference>
<dbReference type="Gene3D" id="1.10.8.60">
    <property type="match status" value="1"/>
</dbReference>
<sequence>MTTAADFPETWTSLVSRWVTADEDSAEFPQIDGRLKGLLKQLTPITLVSGIAVITAPSNWARSEIEKKLSELITEVLSQELGISVSLSLSVQESSASTSEHASEPVPEPTPEPAVDPVADREPSREPARDPARNTLHEPAGTTGTPVPGTGRPATPTAAAAAPATSAPTAAVAAPDPFWEPLPDSSFPEPEDFPGVPAADTAGTPVAPTEPAVPAAPEPAPQPASRPAPTRPSADSASRQDDEDIPLNPKYTFDTFVIGSSNHFAYAACRAVAEKPGRSYNPLFIYGPPGLGKTHLLHAIGHYARELNPGIKVRYLSSEQLTNQFINALQAGNQAMDAFKRKYRNLDMLIVDDVQFLQGKQSTQEEFFHTFNALYQANHQVVLSSDRPPRQLTTLEERLRTRFEGGLTTDIQTPDLETRMAILAKKADINGTTVPHDVLEYLASQEQTSVRELEGALTRVIAYCSMTHEPITVQSAEAVISEIVPQDVEITPQIIIDVVTEYCGVTVDELVGKGKVRKIASARQYAMYLCRELTDLSLPKIGEAFGGRDHSTVLHAERKIRGAIQTDHKAFQQIQDLTQQIKTTARQG</sequence>
<comment type="subunit">
    <text evidence="8">Oligomerizes as a right-handed, spiral filament on DNA at oriC.</text>
</comment>
<feature type="domain" description="AAA+ ATPase" evidence="13">
    <location>
        <begin position="279"/>
        <end position="409"/>
    </location>
</feature>
<dbReference type="GO" id="GO:0005524">
    <property type="term" value="F:ATP binding"/>
    <property type="evidence" value="ECO:0007669"/>
    <property type="project" value="UniProtKB-UniRule"/>
</dbReference>
<dbReference type="PANTHER" id="PTHR30050:SF2">
    <property type="entry name" value="CHROMOSOMAL REPLICATION INITIATOR PROTEIN DNAA"/>
    <property type="match status" value="1"/>
</dbReference>
<evidence type="ECO:0000256" key="11">
    <source>
        <dbReference type="RuleBase" id="RU004227"/>
    </source>
</evidence>
<dbReference type="EMBL" id="DQID01000224">
    <property type="protein sequence ID" value="HCT14840.1"/>
    <property type="molecule type" value="Genomic_DNA"/>
</dbReference>
<evidence type="ECO:0000259" key="13">
    <source>
        <dbReference type="SMART" id="SM00382"/>
    </source>
</evidence>
<dbReference type="Gene3D" id="1.10.1750.10">
    <property type="match status" value="1"/>
</dbReference>
<dbReference type="HAMAP" id="MF_00377">
    <property type="entry name" value="DnaA_bact"/>
    <property type="match status" value="1"/>
</dbReference>
<dbReference type="PROSITE" id="PS01008">
    <property type="entry name" value="DNAA"/>
    <property type="match status" value="1"/>
</dbReference>
<dbReference type="InterPro" id="IPR003593">
    <property type="entry name" value="AAA+_ATPase"/>
</dbReference>
<evidence type="ECO:0000256" key="6">
    <source>
        <dbReference type="ARBA" id="ARBA00023121"/>
    </source>
</evidence>
<organism evidence="15 16">
    <name type="scientific">Corynebacterium nuruki</name>
    <dbReference type="NCBI Taxonomy" id="1032851"/>
    <lineage>
        <taxon>Bacteria</taxon>
        <taxon>Bacillati</taxon>
        <taxon>Actinomycetota</taxon>
        <taxon>Actinomycetes</taxon>
        <taxon>Mycobacteriales</taxon>
        <taxon>Corynebacteriaceae</taxon>
        <taxon>Corynebacterium</taxon>
    </lineage>
</organism>
<comment type="subcellular location">
    <subcellularLocation>
        <location evidence="8">Cytoplasm</location>
    </subcellularLocation>
</comment>
<evidence type="ECO:0000256" key="10">
    <source>
        <dbReference type="RuleBase" id="RU000577"/>
    </source>
</evidence>
<feature type="domain" description="Chromosomal replication initiator DnaA C-terminal" evidence="14">
    <location>
        <begin position="491"/>
        <end position="560"/>
    </location>
</feature>
<dbReference type="CDD" id="cd00009">
    <property type="entry name" value="AAA"/>
    <property type="match status" value="1"/>
</dbReference>
<dbReference type="PANTHER" id="PTHR30050">
    <property type="entry name" value="CHROMOSOMAL REPLICATION INITIATOR PROTEIN DNAA"/>
    <property type="match status" value="1"/>
</dbReference>
<dbReference type="GO" id="GO:0005886">
    <property type="term" value="C:plasma membrane"/>
    <property type="evidence" value="ECO:0007669"/>
    <property type="project" value="TreeGrafter"/>
</dbReference>
<dbReference type="Gene3D" id="3.30.300.180">
    <property type="match status" value="1"/>
</dbReference>
<keyword evidence="5 8" id="KW-0067">ATP-binding</keyword>
<feature type="region of interest" description="Disordered" evidence="12">
    <location>
        <begin position="94"/>
        <end position="247"/>
    </location>
</feature>
<evidence type="ECO:0000256" key="5">
    <source>
        <dbReference type="ARBA" id="ARBA00022840"/>
    </source>
</evidence>
<comment type="caution">
    <text evidence="15">The sequence shown here is derived from an EMBL/GenBank/DDBJ whole genome shotgun (WGS) entry which is preliminary data.</text>
</comment>
<evidence type="ECO:0000256" key="2">
    <source>
        <dbReference type="ARBA" id="ARBA00022490"/>
    </source>
</evidence>
<dbReference type="STRING" id="863239.GCA_000213935_00181"/>
<dbReference type="InterPro" id="IPR001957">
    <property type="entry name" value="Chromosome_initiator_DnaA"/>
</dbReference>
<dbReference type="CDD" id="cd06571">
    <property type="entry name" value="Bac_DnaA_C"/>
    <property type="match status" value="1"/>
</dbReference>
<comment type="function">
    <text evidence="8 10">Plays an essential role in the initiation and regulation of chromosomal replication. ATP-DnaA binds to the origin of replication (oriC) to initiate formation of the DNA replication initiation complex once per cell cycle. Binds the DnaA box (a 9 base pair repeat at the origin) and separates the double-stranded (ds)DNA. Forms a right-handed helical filament on oriC DNA; dsDNA binds to the exterior of the filament while single-stranded (ss)DNA is stabiized in the filament's interior. The ATP-DnaA-oriC complex binds and stabilizes one strand of the AT-rich DNA unwinding element (DUE), permitting loading of DNA polymerase. After initiation quickly degrades to an ADP-DnaA complex that is not apt for DNA replication. Binds acidic phospholipids.</text>
</comment>
<dbReference type="SMART" id="SM00760">
    <property type="entry name" value="Bac_DnaA_C"/>
    <property type="match status" value="1"/>
</dbReference>
<feature type="compositionally biased region" description="Low complexity" evidence="12">
    <location>
        <begin position="139"/>
        <end position="175"/>
    </location>
</feature>
<feature type="region of interest" description="Domain I, interacts with DnaA modulators" evidence="8">
    <location>
        <begin position="1"/>
        <end position="216"/>
    </location>
</feature>